<feature type="compositionally biased region" description="Polar residues" evidence="1">
    <location>
        <begin position="821"/>
        <end position="840"/>
    </location>
</feature>
<feature type="compositionally biased region" description="Basic and acidic residues" evidence="1">
    <location>
        <begin position="1128"/>
        <end position="1144"/>
    </location>
</feature>
<feature type="region of interest" description="Disordered" evidence="1">
    <location>
        <begin position="589"/>
        <end position="935"/>
    </location>
</feature>
<feature type="compositionally biased region" description="Polar residues" evidence="1">
    <location>
        <begin position="11"/>
        <end position="42"/>
    </location>
</feature>
<accession>A0A8H4RE89</accession>
<feature type="compositionally biased region" description="Polar residues" evidence="1">
    <location>
        <begin position="1182"/>
        <end position="1194"/>
    </location>
</feature>
<feature type="compositionally biased region" description="Basic and acidic residues" evidence="1">
    <location>
        <begin position="711"/>
        <end position="721"/>
    </location>
</feature>
<feature type="compositionally biased region" description="Acidic residues" evidence="1">
    <location>
        <begin position="51"/>
        <end position="62"/>
    </location>
</feature>
<evidence type="ECO:0008006" key="4">
    <source>
        <dbReference type="Google" id="ProtNLM"/>
    </source>
</evidence>
<feature type="compositionally biased region" description="Polar residues" evidence="1">
    <location>
        <begin position="683"/>
        <end position="704"/>
    </location>
</feature>
<feature type="compositionally biased region" description="Basic and acidic residues" evidence="1">
    <location>
        <begin position="473"/>
        <end position="483"/>
    </location>
</feature>
<feature type="compositionally biased region" description="Basic and acidic residues" evidence="1">
    <location>
        <begin position="328"/>
        <end position="339"/>
    </location>
</feature>
<feature type="compositionally biased region" description="Polar residues" evidence="1">
    <location>
        <begin position="1248"/>
        <end position="1266"/>
    </location>
</feature>
<feature type="region of interest" description="Disordered" evidence="1">
    <location>
        <begin position="1128"/>
        <end position="1194"/>
    </location>
</feature>
<feature type="compositionally biased region" description="Low complexity" evidence="1">
    <location>
        <begin position="300"/>
        <end position="313"/>
    </location>
</feature>
<evidence type="ECO:0000313" key="2">
    <source>
        <dbReference type="EMBL" id="KAF4627280.1"/>
    </source>
</evidence>
<feature type="compositionally biased region" description="Polar residues" evidence="1">
    <location>
        <begin position="557"/>
        <end position="574"/>
    </location>
</feature>
<reference evidence="2 3" key="1">
    <citation type="submission" date="2020-03" db="EMBL/GenBank/DDBJ databases">
        <title>Draft Genome Sequence of Cudoniella acicularis.</title>
        <authorList>
            <person name="Buettner E."/>
            <person name="Kellner H."/>
        </authorList>
    </citation>
    <scope>NUCLEOTIDE SEQUENCE [LARGE SCALE GENOMIC DNA]</scope>
    <source>
        <strain evidence="2 3">DSM 108380</strain>
    </source>
</reference>
<feature type="compositionally biased region" description="Polar residues" evidence="1">
    <location>
        <begin position="74"/>
        <end position="86"/>
    </location>
</feature>
<feature type="region of interest" description="Disordered" evidence="1">
    <location>
        <begin position="975"/>
        <end position="1048"/>
    </location>
</feature>
<feature type="compositionally biased region" description="Polar residues" evidence="1">
    <location>
        <begin position="149"/>
        <end position="159"/>
    </location>
</feature>
<dbReference type="OrthoDB" id="5151921at2759"/>
<feature type="region of interest" description="Disordered" evidence="1">
    <location>
        <begin position="1"/>
        <end position="400"/>
    </location>
</feature>
<feature type="compositionally biased region" description="Polar residues" evidence="1">
    <location>
        <begin position="272"/>
        <end position="281"/>
    </location>
</feature>
<feature type="region of interest" description="Disordered" evidence="1">
    <location>
        <begin position="1459"/>
        <end position="1592"/>
    </location>
</feature>
<feature type="compositionally biased region" description="Polar residues" evidence="1">
    <location>
        <begin position="923"/>
        <end position="935"/>
    </location>
</feature>
<proteinExistence type="predicted"/>
<feature type="compositionally biased region" description="Gly residues" evidence="1">
    <location>
        <begin position="1341"/>
        <end position="1350"/>
    </location>
</feature>
<dbReference type="Proteomes" id="UP000566819">
    <property type="component" value="Unassembled WGS sequence"/>
</dbReference>
<feature type="compositionally biased region" description="Polar residues" evidence="1">
    <location>
        <begin position="124"/>
        <end position="136"/>
    </location>
</feature>
<feature type="compositionally biased region" description="Polar residues" evidence="1">
    <location>
        <begin position="1384"/>
        <end position="1394"/>
    </location>
</feature>
<feature type="region of interest" description="Disordered" evidence="1">
    <location>
        <begin position="1080"/>
        <end position="1100"/>
    </location>
</feature>
<feature type="compositionally biased region" description="Basic and acidic residues" evidence="1">
    <location>
        <begin position="791"/>
        <end position="816"/>
    </location>
</feature>
<feature type="compositionally biased region" description="Basic and acidic residues" evidence="1">
    <location>
        <begin position="432"/>
        <end position="451"/>
    </location>
</feature>
<feature type="compositionally biased region" description="Polar residues" evidence="1">
    <location>
        <begin position="1403"/>
        <end position="1435"/>
    </location>
</feature>
<protein>
    <recommendedName>
        <fullName evidence="4">SWI-SNF chromatin-remodeling complex protein</fullName>
    </recommendedName>
</protein>
<evidence type="ECO:0000313" key="3">
    <source>
        <dbReference type="Proteomes" id="UP000566819"/>
    </source>
</evidence>
<feature type="compositionally biased region" description="Basic and acidic residues" evidence="1">
    <location>
        <begin position="1006"/>
        <end position="1017"/>
    </location>
</feature>
<feature type="region of interest" description="Disordered" evidence="1">
    <location>
        <begin position="1244"/>
        <end position="1444"/>
    </location>
</feature>
<evidence type="ECO:0000256" key="1">
    <source>
        <dbReference type="SAM" id="MobiDB-lite"/>
    </source>
</evidence>
<feature type="compositionally biased region" description="Low complexity" evidence="1">
    <location>
        <begin position="206"/>
        <end position="222"/>
    </location>
</feature>
<feature type="compositionally biased region" description="Polar residues" evidence="1">
    <location>
        <begin position="1018"/>
        <end position="1035"/>
    </location>
</feature>
<sequence length="1592" mass="170098">MARPFPHTFDSDSSLTPQSAGSSANTPISYRTNVNRQKTTKWANAKTVDYGGDDWGDEDDFDLPPPPISKPTGLRQQGQALPTSQRVEVPVDNKKTYGQLPALPGAGNPRGRSNSFDADEERNFSNTTVRQPSPSDAQIAAPTAGPATRFSQITGQPSTRGPYGPPPLSISTQQSAPTGLRKANPVVSPVSESSHPDASQPETQSRSEVSSLPSSSFASPTSETRTPASDIQARRDYSPSAVPPPLATRVLPTSQGDSVASAPTAKFPARKSSLSQVSGPNLSGIVPPTQEAVTPKPWTAGRSSSPGAAGRSPTTPTGKSLPFVRPADIYRRAEEERQSMESGRPSMDSIMGPRPSDRSESPARSHIREKSSSDSLRANARHRTNFEGEEVSDSGRRLMPMLEPVRERKSEYGFEGVNIDDHTQQEMSQNDTPRESRAREVNNLDAEEVRRQSVSPKLPDLNRISGFGLDMFSDPKPEPERPTIKTAQEIASDDQEIDTSLRSQPSFGFRSVVHQAFDRSDDSSVPPTPASRSGDGVRRTDSESTGTAGISPIMSRVPSSANPDNRSRDFSTPSILEVVDEPSNLVEAGHNAAGVSEVITPQPQPVVRGFKPGHRRDISTPSPGNSPARTPDLARSIADPHGEDVVISDPSPTPSDDALQQSRPVAEREESFRPVLPGGWKSYATTDVGPQQGTPTSGSRSQTPIGGPRPLPEHSNDEDNSRTPAAPKSAATNAGLEIPPIDAALGGVSGTDPPKHESLTAAPLSQTSDIHDKLPTPDPAMAPSGNLYSRTELDPRLLPKLKQEPVETQLRPDVDNRAISAVSSTGPTSPPKDSSIQNPVDTGAEHDSQPSVPSKQEAVDQVEPAQRSESPNRPQVLPSLSMDTQPEDEENDRLRKEIVKSLSPKPSDASYDDTLLSDLPIDSSLNGQGRESTYLPSEYDNYWASTTEDVGAIPAPALSPAEENLKSEGLPAVAEPSSYMESDTSPIAPLNTGKTAQLSSGPSKPALEHRFSWERSSENVTRQQSLELNSKNVPTSEALPHDATAAEDETAIELASPKVLLGPGGPRTGHLFSETHTETVGDAMPDSKSDSISHALENSKNDHVGKEVAFTAGGGVVGVGTGLLLSSELEKQGRRPSLAEEKETQVSSYPSPPEDEHPARSPHPYFAVPDEQLSHPLPIPVSPTTSSLKPQTTQTGRILAFKEIAALKTQQERIQTFDETRHRYAAMDSGLSDWIATLRAQHPEHADTSGSWGPTRFSAPSGSTRSKFSKATGAGAPPLQQPYYQQYLNASSPTTPSTPASRPGPGMSTGGSQQGFSPAAGKTTGHQVQAKGKEFLHTAGIFGGKAGKAGKGLLAKGKNKLRGAGGGDKTSSPVKSKSDRRSSWGPSLTLSRSSGPPEPAVVQHQNSRTSQETQQALSTSRRSSSPPKLAVNTSGHPFEETSGALPTVISPISLQHEPITAPVFSEREHQSALQNGGDGQLGVPAPIPKVQPSWDPFDAVPIVEEEADHADEHPPSNMDRPQNTTEENNHLAPRDAEPRSERSNSNDTRYYSARASEEQNDLNEWVMVSPEPEPEPEPESQGQAPETPWKYG</sequence>
<feature type="compositionally biased region" description="Low complexity" evidence="1">
    <location>
        <begin position="1277"/>
        <end position="1299"/>
    </location>
</feature>
<comment type="caution">
    <text evidence="2">The sequence shown here is derived from an EMBL/GenBank/DDBJ whole genome shotgun (WGS) entry which is preliminary data.</text>
</comment>
<name>A0A8H4RE89_9HELO</name>
<organism evidence="2 3">
    <name type="scientific">Cudoniella acicularis</name>
    <dbReference type="NCBI Taxonomy" id="354080"/>
    <lineage>
        <taxon>Eukaryota</taxon>
        <taxon>Fungi</taxon>
        <taxon>Dikarya</taxon>
        <taxon>Ascomycota</taxon>
        <taxon>Pezizomycotina</taxon>
        <taxon>Leotiomycetes</taxon>
        <taxon>Helotiales</taxon>
        <taxon>Tricladiaceae</taxon>
        <taxon>Cudoniella</taxon>
    </lineage>
</organism>
<feature type="compositionally biased region" description="Polar residues" evidence="1">
    <location>
        <begin position="992"/>
        <end position="1002"/>
    </location>
</feature>
<gene>
    <name evidence="2" type="ORF">G7Y89_g10873</name>
</gene>
<keyword evidence="3" id="KW-1185">Reference proteome</keyword>
<feature type="compositionally biased region" description="Polar residues" evidence="1">
    <location>
        <begin position="619"/>
        <end position="628"/>
    </location>
</feature>
<feature type="region of interest" description="Disordered" evidence="1">
    <location>
        <begin position="416"/>
        <end position="576"/>
    </location>
</feature>
<feature type="compositionally biased region" description="Basic and acidic residues" evidence="1">
    <location>
        <begin position="355"/>
        <end position="372"/>
    </location>
</feature>
<feature type="compositionally biased region" description="Basic and acidic residues" evidence="1">
    <location>
        <begin position="1527"/>
        <end position="1544"/>
    </location>
</feature>
<dbReference type="EMBL" id="JAAMPI010000996">
    <property type="protein sequence ID" value="KAF4627280.1"/>
    <property type="molecule type" value="Genomic_DNA"/>
</dbReference>